<proteinExistence type="predicted"/>
<protein>
    <submittedName>
        <fullName evidence="1">Uncharacterized protein</fullName>
    </submittedName>
</protein>
<dbReference type="AlphaFoldDB" id="A0A6C0H3W4"/>
<reference evidence="1" key="1">
    <citation type="journal article" date="2020" name="Nature">
        <title>Giant virus diversity and host interactions through global metagenomics.</title>
        <authorList>
            <person name="Schulz F."/>
            <person name="Roux S."/>
            <person name="Paez-Espino D."/>
            <person name="Jungbluth S."/>
            <person name="Walsh D.A."/>
            <person name="Denef V.J."/>
            <person name="McMahon K.D."/>
            <person name="Konstantinidis K.T."/>
            <person name="Eloe-Fadrosh E.A."/>
            <person name="Kyrpides N.C."/>
            <person name="Woyke T."/>
        </authorList>
    </citation>
    <scope>NUCLEOTIDE SEQUENCE</scope>
    <source>
        <strain evidence="1">GVMAG-M-3300023179-63</strain>
    </source>
</reference>
<name>A0A6C0H3W4_9ZZZZ</name>
<dbReference type="EMBL" id="MN739865">
    <property type="protein sequence ID" value="QHT75262.1"/>
    <property type="molecule type" value="Genomic_DNA"/>
</dbReference>
<evidence type="ECO:0000313" key="1">
    <source>
        <dbReference type="EMBL" id="QHT75262.1"/>
    </source>
</evidence>
<organism evidence="1">
    <name type="scientific">viral metagenome</name>
    <dbReference type="NCBI Taxonomy" id="1070528"/>
    <lineage>
        <taxon>unclassified sequences</taxon>
        <taxon>metagenomes</taxon>
        <taxon>organismal metagenomes</taxon>
    </lineage>
</organism>
<accession>A0A6C0H3W4</accession>
<sequence>MINNKGQWCWYCEYNLLWEKFKEKIYNQQRLLTIDIHIK</sequence>